<organism evidence="1 3">
    <name type="scientific">Clostridium chromiireducens</name>
    <dbReference type="NCBI Taxonomy" id="225345"/>
    <lineage>
        <taxon>Bacteria</taxon>
        <taxon>Bacillati</taxon>
        <taxon>Bacillota</taxon>
        <taxon>Clostridia</taxon>
        <taxon>Eubacteriales</taxon>
        <taxon>Clostridiaceae</taxon>
        <taxon>Clostridium</taxon>
    </lineage>
</organism>
<dbReference type="OrthoDB" id="5587545at2"/>
<reference evidence="2 4" key="2">
    <citation type="submission" date="2018-08" db="EMBL/GenBank/DDBJ databases">
        <title>Genome of Clostridium chromiireducens C1, DSM12136.</title>
        <authorList>
            <person name="Xing M."/>
            <person name="Wei Y."/>
            <person name="Ang E.L."/>
            <person name="Zhao H."/>
            <person name="Zhang Y."/>
        </authorList>
    </citation>
    <scope>NUCLEOTIDE SEQUENCE [LARGE SCALE GENOMIC DNA]</scope>
    <source>
        <strain evidence="2 4">C1</strain>
    </source>
</reference>
<evidence type="ECO:0000313" key="3">
    <source>
        <dbReference type="Proteomes" id="UP000191056"/>
    </source>
</evidence>
<dbReference type="Proteomes" id="UP000265930">
    <property type="component" value="Unassembled WGS sequence"/>
</dbReference>
<reference evidence="1 3" key="1">
    <citation type="submission" date="2017-03" db="EMBL/GenBank/DDBJ databases">
        <title>Genome sequence of Clostridium chromiireducens DSM 23318.</title>
        <authorList>
            <person name="Poehlein A."/>
            <person name="Daniel R."/>
        </authorList>
    </citation>
    <scope>NUCLEOTIDE SEQUENCE [LARGE SCALE GENOMIC DNA]</scope>
    <source>
        <strain evidence="1 3">DSM 23318</strain>
    </source>
</reference>
<keyword evidence="3" id="KW-1185">Reference proteome</keyword>
<dbReference type="EMBL" id="QXDJ01000002">
    <property type="protein sequence ID" value="RII34782.1"/>
    <property type="molecule type" value="Genomic_DNA"/>
</dbReference>
<dbReference type="RefSeq" id="WP_079441925.1">
    <property type="nucleotide sequence ID" value="NZ_JBLZIA010000007.1"/>
</dbReference>
<dbReference type="SUPFAM" id="SSF55331">
    <property type="entry name" value="Tautomerase/MIF"/>
    <property type="match status" value="1"/>
</dbReference>
<dbReference type="Gene3D" id="3.30.429.10">
    <property type="entry name" value="Macrophage Migration Inhibitory Factor"/>
    <property type="match status" value="1"/>
</dbReference>
<dbReference type="AlphaFoldDB" id="A0A1V4ICP1"/>
<dbReference type="InterPro" id="IPR014347">
    <property type="entry name" value="Tautomerase/MIF_sf"/>
</dbReference>
<dbReference type="EMBL" id="MZGT01000089">
    <property type="protein sequence ID" value="OPJ57650.1"/>
    <property type="molecule type" value="Genomic_DNA"/>
</dbReference>
<gene>
    <name evidence="1" type="ORF">CLCHR_43020</name>
    <name evidence="2" type="ORF">D2A34_06110</name>
</gene>
<evidence type="ECO:0000313" key="1">
    <source>
        <dbReference type="EMBL" id="OPJ57650.1"/>
    </source>
</evidence>
<name>A0A1V4ICP1_9CLOT</name>
<dbReference type="STRING" id="225345.CLCHR_43020"/>
<proteinExistence type="predicted"/>
<dbReference type="InterPro" id="IPR015017">
    <property type="entry name" value="DUF1904"/>
</dbReference>
<evidence type="ECO:0000313" key="2">
    <source>
        <dbReference type="EMBL" id="RII34782.1"/>
    </source>
</evidence>
<dbReference type="Pfam" id="PF08921">
    <property type="entry name" value="DUF1904"/>
    <property type="match status" value="1"/>
</dbReference>
<evidence type="ECO:0000313" key="4">
    <source>
        <dbReference type="Proteomes" id="UP000265930"/>
    </source>
</evidence>
<dbReference type="Proteomes" id="UP000191056">
    <property type="component" value="Unassembled WGS sequence"/>
</dbReference>
<protein>
    <submittedName>
        <fullName evidence="2">DUF1904 domain-containing protein</fullName>
    </submittedName>
</protein>
<accession>A0A1V4ICP1</accession>
<comment type="caution">
    <text evidence="1">The sequence shown here is derived from an EMBL/GenBank/DDBJ whole genome shotgun (WGS) entry which is preliminary data.</text>
</comment>
<sequence>MPVLRLRSVDENKACAISKALIDELQELLQCPRDYFSIELVQSKFIADGEFALGYPMVDVSWFDRGQEVQDTAAKIITKYINSIGYESVDVIFHNLEKSRYYENGEHF</sequence>